<dbReference type="Proteomes" id="UP001210978">
    <property type="component" value="Chromosome"/>
</dbReference>
<protein>
    <submittedName>
        <fullName evidence="1">Uncharacterized protein</fullName>
    </submittedName>
</protein>
<proteinExistence type="predicted"/>
<keyword evidence="2" id="KW-1185">Reference proteome</keyword>
<dbReference type="EMBL" id="CP115859">
    <property type="protein sequence ID" value="WBV60241.1"/>
    <property type="molecule type" value="Genomic_DNA"/>
</dbReference>
<evidence type="ECO:0000313" key="1">
    <source>
        <dbReference type="EMBL" id="WBV60241.1"/>
    </source>
</evidence>
<organism evidence="1 2">
    <name type="scientific">Chryseobacterium camelliae</name>
    <dbReference type="NCBI Taxonomy" id="1265445"/>
    <lineage>
        <taxon>Bacteria</taxon>
        <taxon>Pseudomonadati</taxon>
        <taxon>Bacteroidota</taxon>
        <taxon>Flavobacteriia</taxon>
        <taxon>Flavobacteriales</taxon>
        <taxon>Weeksellaceae</taxon>
        <taxon>Chryseobacterium group</taxon>
        <taxon>Chryseobacterium</taxon>
    </lineage>
</organism>
<sequence>MALAYDFKYQDLIDASCDLAQARELNINNMIFQETVETSDFAQKHYIQTGIEHNTPIIAWEQPKNWGFLKKSSDTGCSWNSCTLSSEPTKKLWSPHNYDCSLEFCWNDAQITKNFRAFWMLKCQSDPETEFDSAFYQFVVDQTMKAVNDSQWRITYFDYKDNTNTDFAGIDNIFLKLLGILTDPVLAAQQRVTITENAGADIAAQMTLPADAGYKYFKQMYSLMLTNRPFMMTKPGLKIRATQELALNYLNWLQENKEINCCFSPTDGVTGSKYSLENLNYMGIPIQIEHEWTELIKFIAGPTATKYDKPHRALLTYDTEISVGTCDMNAFKQMKRIYDPVTEKLHIRVKTNIDVQATFDKNFILAI</sequence>
<name>A0ABY7QKN4_9FLAO</name>
<gene>
    <name evidence="1" type="ORF">PFY12_14530</name>
</gene>
<accession>A0ABY7QKN4</accession>
<dbReference type="RefSeq" id="WP_271148577.1">
    <property type="nucleotide sequence ID" value="NZ_CP115859.1"/>
</dbReference>
<reference evidence="1 2" key="1">
    <citation type="submission" date="2023-01" db="EMBL/GenBank/DDBJ databases">
        <title>Complete genome of Chryseobacterium camelliae VAN22-5A.</title>
        <authorList>
            <person name="Zong G."/>
            <person name="Cao G."/>
        </authorList>
    </citation>
    <scope>NUCLEOTIDE SEQUENCE [LARGE SCALE GENOMIC DNA]</scope>
    <source>
        <strain evidence="1 2">VAN22-5A</strain>
    </source>
</reference>
<evidence type="ECO:0000313" key="2">
    <source>
        <dbReference type="Proteomes" id="UP001210978"/>
    </source>
</evidence>